<protein>
    <submittedName>
        <fullName evidence="4">Helix-turn-helix domain-containing protein</fullName>
    </submittedName>
</protein>
<dbReference type="InterPro" id="IPR001387">
    <property type="entry name" value="Cro/C1-type_HTH"/>
</dbReference>
<dbReference type="InterPro" id="IPR050807">
    <property type="entry name" value="TransReg_Diox_bact_type"/>
</dbReference>
<dbReference type="InterPro" id="IPR010982">
    <property type="entry name" value="Lambda_DNA-bd_dom_sf"/>
</dbReference>
<dbReference type="EMBL" id="CP159218">
    <property type="protein sequence ID" value="XCG64722.1"/>
    <property type="molecule type" value="Genomic_DNA"/>
</dbReference>
<dbReference type="GO" id="GO:0003677">
    <property type="term" value="F:DNA binding"/>
    <property type="evidence" value="ECO:0007669"/>
    <property type="project" value="UniProtKB-KW"/>
</dbReference>
<feature type="region of interest" description="Disordered" evidence="2">
    <location>
        <begin position="115"/>
        <end position="155"/>
    </location>
</feature>
<dbReference type="PROSITE" id="PS50943">
    <property type="entry name" value="HTH_CROC1"/>
    <property type="match status" value="1"/>
</dbReference>
<reference evidence="4" key="1">
    <citation type="submission" date="2024-05" db="EMBL/GenBank/DDBJ databases">
        <authorList>
            <person name="Cai S.Y."/>
            <person name="Jin L.M."/>
            <person name="Li H.R."/>
        </authorList>
    </citation>
    <scope>NUCLEOTIDE SEQUENCE</scope>
    <source>
        <strain evidence="4">A5-74</strain>
    </source>
</reference>
<organism evidence="4">
    <name type="scientific">Nakamurella sp. A5-74</name>
    <dbReference type="NCBI Taxonomy" id="3158264"/>
    <lineage>
        <taxon>Bacteria</taxon>
        <taxon>Bacillati</taxon>
        <taxon>Actinomycetota</taxon>
        <taxon>Actinomycetes</taxon>
        <taxon>Nakamurellales</taxon>
        <taxon>Nakamurellaceae</taxon>
        <taxon>Nakamurella</taxon>
    </lineage>
</organism>
<dbReference type="GO" id="GO:0005829">
    <property type="term" value="C:cytosol"/>
    <property type="evidence" value="ECO:0007669"/>
    <property type="project" value="TreeGrafter"/>
</dbReference>
<name>A0AAU8DRC3_9ACTN</name>
<gene>
    <name evidence="4" type="ORF">ABLG96_05230</name>
</gene>
<evidence type="ECO:0000256" key="1">
    <source>
        <dbReference type="ARBA" id="ARBA00023125"/>
    </source>
</evidence>
<accession>A0AAU8DRC3</accession>
<dbReference type="CDD" id="cd00093">
    <property type="entry name" value="HTH_XRE"/>
    <property type="match status" value="1"/>
</dbReference>
<dbReference type="SUPFAM" id="SSF47413">
    <property type="entry name" value="lambda repressor-like DNA-binding domains"/>
    <property type="match status" value="1"/>
</dbReference>
<dbReference type="RefSeq" id="WP_353650334.1">
    <property type="nucleotide sequence ID" value="NZ_CP159218.1"/>
</dbReference>
<evidence type="ECO:0000256" key="2">
    <source>
        <dbReference type="SAM" id="MobiDB-lite"/>
    </source>
</evidence>
<evidence type="ECO:0000313" key="4">
    <source>
        <dbReference type="EMBL" id="XCG64722.1"/>
    </source>
</evidence>
<keyword evidence="1" id="KW-0238">DNA-binding</keyword>
<dbReference type="Pfam" id="PF13560">
    <property type="entry name" value="HTH_31"/>
    <property type="match status" value="1"/>
</dbReference>
<sequence length="155" mass="16332">MDLTPVLDQVRDLGGYIREQRQAAELSLRGLAQRSGISNPYLSQVERGLRRPSAAIITQIADGLSISAELLLTRAGVIPPRVPGSPVEDSIRADPLLTDRHKSILIDTYRALVDSAETPAPAPGPASTEPATTEPATTEPATTEPATTEPSTTGA</sequence>
<evidence type="ECO:0000259" key="3">
    <source>
        <dbReference type="PROSITE" id="PS50943"/>
    </source>
</evidence>
<dbReference type="PANTHER" id="PTHR46797:SF1">
    <property type="entry name" value="METHYLPHOSPHONATE SYNTHASE"/>
    <property type="match status" value="1"/>
</dbReference>
<feature type="domain" description="HTH cro/C1-type" evidence="3">
    <location>
        <begin position="17"/>
        <end position="71"/>
    </location>
</feature>
<proteinExistence type="predicted"/>
<dbReference type="GO" id="GO:0003700">
    <property type="term" value="F:DNA-binding transcription factor activity"/>
    <property type="evidence" value="ECO:0007669"/>
    <property type="project" value="TreeGrafter"/>
</dbReference>
<feature type="compositionally biased region" description="Low complexity" evidence="2">
    <location>
        <begin position="125"/>
        <end position="155"/>
    </location>
</feature>
<dbReference type="AlphaFoldDB" id="A0AAU8DRC3"/>
<dbReference type="SMART" id="SM00530">
    <property type="entry name" value="HTH_XRE"/>
    <property type="match status" value="1"/>
</dbReference>
<dbReference type="Gene3D" id="1.10.260.40">
    <property type="entry name" value="lambda repressor-like DNA-binding domains"/>
    <property type="match status" value="1"/>
</dbReference>
<dbReference type="PANTHER" id="PTHR46797">
    <property type="entry name" value="HTH-TYPE TRANSCRIPTIONAL REGULATOR"/>
    <property type="match status" value="1"/>
</dbReference>